<keyword evidence="3" id="KW-1185">Reference proteome</keyword>
<dbReference type="InterPro" id="IPR007345">
    <property type="entry name" value="Polysacch_pyruvyl_Trfase"/>
</dbReference>
<feature type="domain" description="Polysaccharide pyruvyl transferase" evidence="1">
    <location>
        <begin position="13"/>
        <end position="305"/>
    </location>
</feature>
<sequence>MNIGILSMQRVINYGSFLQGYALKNYLKDRGHEVSFIDIKPGEQILGDTRIRENEGIIQKIKQKLDGDLFKKAKRYNLVRERKKRFEEEFFPILGVGEIDYSTDYNAVVIGSDEVFNCTQPAPWGFAKTLLGEGIDSDIILSYAASCGFTTLERVEELNIKDQVEKALSNFDAFSVRDANTRKFVESLTDKEVYDHIDPTLIYTFEKELKDVTIDEKDYILIYAYDDRISDKNVIKETKEFAKKNNLTIISAGVFQAWADKNIVCTPFELLAYFKNATYILTDTFHGTVFSIKSKVPFATIVRDSNNQKLTDLLNKFDLVYRKVNNYTDISKILKMDIDKENIDEKISEYTEKANQYFSKYLDRK</sequence>
<dbReference type="eggNOG" id="COG2327">
    <property type="taxonomic scope" value="Bacteria"/>
</dbReference>
<comment type="caution">
    <text evidence="2">The sequence shown here is derived from an EMBL/GenBank/DDBJ whole genome shotgun (WGS) entry which is preliminary data.</text>
</comment>
<reference evidence="2 3" key="1">
    <citation type="submission" date="2012-01" db="EMBL/GenBank/DDBJ databases">
        <title>The Genome Sequence of Helcococcus kunzii ATCC 51366.</title>
        <authorList>
            <consortium name="The Broad Institute Genome Sequencing Platform"/>
            <person name="Earl A."/>
            <person name="Ward D."/>
            <person name="Feldgarden M."/>
            <person name="Gevers D."/>
            <person name="Huys G."/>
            <person name="Young S.K."/>
            <person name="Zeng Q."/>
            <person name="Gargeya S."/>
            <person name="Fitzgerald M."/>
            <person name="Haas B."/>
            <person name="Abouelleil A."/>
            <person name="Alvarado L."/>
            <person name="Arachchi H.M."/>
            <person name="Berlin A."/>
            <person name="Chapman S.B."/>
            <person name="Gearin G."/>
            <person name="Goldberg J."/>
            <person name="Griggs A."/>
            <person name="Gujja S."/>
            <person name="Hansen M."/>
            <person name="Heiman D."/>
            <person name="Howarth C."/>
            <person name="Larimer J."/>
            <person name="Lui A."/>
            <person name="MacDonald P.J.P."/>
            <person name="McCowen C."/>
            <person name="Montmayeur A."/>
            <person name="Murphy C."/>
            <person name="Neiman D."/>
            <person name="Pearson M."/>
            <person name="Priest M."/>
            <person name="Roberts A."/>
            <person name="Saif S."/>
            <person name="Shea T."/>
            <person name="Sisk P."/>
            <person name="Stolte C."/>
            <person name="Sykes S."/>
            <person name="Wortman J."/>
            <person name="Nusbaum C."/>
            <person name="Birren B."/>
        </authorList>
    </citation>
    <scope>NUCLEOTIDE SEQUENCE [LARGE SCALE GENOMIC DNA]</scope>
    <source>
        <strain evidence="2 3">ATCC 51366</strain>
    </source>
</reference>
<proteinExistence type="predicted"/>
<dbReference type="Proteomes" id="UP000004191">
    <property type="component" value="Unassembled WGS sequence"/>
</dbReference>
<gene>
    <name evidence="2" type="ORF">HMPREF9709_00097</name>
</gene>
<organism evidence="2 3">
    <name type="scientific">Helcococcus kunzii ATCC 51366</name>
    <dbReference type="NCBI Taxonomy" id="883114"/>
    <lineage>
        <taxon>Bacteria</taxon>
        <taxon>Bacillati</taxon>
        <taxon>Bacillota</taxon>
        <taxon>Tissierellia</taxon>
        <taxon>Tissierellales</taxon>
        <taxon>Peptoniphilaceae</taxon>
        <taxon>Helcococcus</taxon>
    </lineage>
</organism>
<evidence type="ECO:0000313" key="2">
    <source>
        <dbReference type="EMBL" id="EHR36001.1"/>
    </source>
</evidence>
<dbReference type="STRING" id="883114.HMPREF9709_00097"/>
<dbReference type="PATRIC" id="fig|883114.3.peg.97"/>
<dbReference type="RefSeq" id="WP_005396912.1">
    <property type="nucleotide sequence ID" value="NZ_JH601088.1"/>
</dbReference>
<name>H3NLC0_9FIRM</name>
<accession>H3NLC0</accession>
<dbReference type="OrthoDB" id="9799278at2"/>
<dbReference type="Pfam" id="PF04230">
    <property type="entry name" value="PS_pyruv_trans"/>
    <property type="match status" value="1"/>
</dbReference>
<evidence type="ECO:0000313" key="3">
    <source>
        <dbReference type="Proteomes" id="UP000004191"/>
    </source>
</evidence>
<dbReference type="AlphaFoldDB" id="H3NLC0"/>
<evidence type="ECO:0000259" key="1">
    <source>
        <dbReference type="Pfam" id="PF04230"/>
    </source>
</evidence>
<dbReference type="EMBL" id="AGEI01000003">
    <property type="protein sequence ID" value="EHR36001.1"/>
    <property type="molecule type" value="Genomic_DNA"/>
</dbReference>
<dbReference type="GeneID" id="96998120"/>
<dbReference type="HOGENOM" id="CLU_025617_1_0_9"/>
<protein>
    <recommendedName>
        <fullName evidence="1">Polysaccharide pyruvyl transferase domain-containing protein</fullName>
    </recommendedName>
</protein>